<comment type="caution">
    <text evidence="2">The sequence shown here is derived from an EMBL/GenBank/DDBJ whole genome shotgun (WGS) entry which is preliminary data.</text>
</comment>
<sequence length="617" mass="68269">MAFYQAKEWHEGELEMHKKLRVPEQDNPSQPMLSQQAASMLQRAPLLAVGTLDSEGRPWTTLWGGDKGFSQPLGNSIIGIRTPVPAVLDPVVEILVGHKADGEVVKVEGQGRLVSGLTIDLETRKRVKIAGKMVAGALSGQHTDDSDREAQNSATEGLLQLAVKVEESLGNCPKYLNKKAITPAHPEPRLVSNATPLHPKALDLIQKSDLFFLSTSRPNSEMDTNHRGGPPGFVRVLANDEKTVLIYPEYSGNRLYQSLGNMIVNPKAGFCFPDLRTGDCLYLTGTTEILVGRDAANIITRSNVAIKFTVDSARHVERILPLRGTSGEASPYNPNVRFLLGEKSTAQAESTTGNRAKLLKQMQLTPSISQFHFSLSNAATYQAGQYVTFDFSEHLDLGYSHMRDDDPRSLNDDFVRTFTVSSPPGLPPRPTRKLADDEFEITIRKVGVVTDFLFKHGRDDRRSHLDLDVEVKGFGGSFVVQQDQDAPVIGYIAAGVGITPLLPCLPSLDLTKLRLLWTMRETDIGLAADMLDQHPEMAKSIKLFLTGDPTKSDKDRTCMMKIMASAAVIEHRRIAMSDLDDLSAEVKRWYVCTGLAQRNTLLQWLEGQEVLYEDYNF</sequence>
<dbReference type="InterPro" id="IPR017927">
    <property type="entry name" value="FAD-bd_FR_type"/>
</dbReference>
<dbReference type="EMBL" id="PTQR01000012">
    <property type="protein sequence ID" value="TKX26651.1"/>
    <property type="molecule type" value="Genomic_DNA"/>
</dbReference>
<feature type="domain" description="FAD-binding FR-type" evidence="1">
    <location>
        <begin position="351"/>
        <end position="481"/>
    </location>
</feature>
<reference evidence="2 3" key="1">
    <citation type="submission" date="2018-02" db="EMBL/GenBank/DDBJ databases">
        <title>Draft genome sequences of Elsinoe sp., causing black scab on jojoba.</title>
        <authorList>
            <person name="Stodart B."/>
            <person name="Jeffress S."/>
            <person name="Ash G."/>
            <person name="Arun Chinnappa K."/>
        </authorList>
    </citation>
    <scope>NUCLEOTIDE SEQUENCE [LARGE SCALE GENOMIC DNA]</scope>
    <source>
        <strain evidence="2 3">Hillstone_2</strain>
    </source>
</reference>
<evidence type="ECO:0000259" key="1">
    <source>
        <dbReference type="PROSITE" id="PS51384"/>
    </source>
</evidence>
<name>A0A4U7B9P2_9PEZI</name>
<dbReference type="Gene3D" id="2.30.110.10">
    <property type="entry name" value="Electron Transport, Fmn-binding Protein, Chain A"/>
    <property type="match status" value="1"/>
</dbReference>
<dbReference type="PANTHER" id="PTHR42815">
    <property type="entry name" value="FAD-BINDING, PUTATIVE (AFU_ORTHOLOGUE AFUA_6G07600)-RELATED"/>
    <property type="match status" value="1"/>
</dbReference>
<dbReference type="InterPro" id="IPR039261">
    <property type="entry name" value="FNR_nucleotide-bd"/>
</dbReference>
<dbReference type="InterPro" id="IPR017938">
    <property type="entry name" value="Riboflavin_synthase-like_b-brl"/>
</dbReference>
<evidence type="ECO:0000313" key="3">
    <source>
        <dbReference type="Proteomes" id="UP000308133"/>
    </source>
</evidence>
<dbReference type="SUPFAM" id="SSF50475">
    <property type="entry name" value="FMN-binding split barrel"/>
    <property type="match status" value="1"/>
</dbReference>
<proteinExistence type="predicted"/>
<evidence type="ECO:0000313" key="2">
    <source>
        <dbReference type="EMBL" id="TKX26651.1"/>
    </source>
</evidence>
<dbReference type="SUPFAM" id="SSF52343">
    <property type="entry name" value="Ferredoxin reductase-like, C-terminal NADP-linked domain"/>
    <property type="match status" value="1"/>
</dbReference>
<dbReference type="Gene3D" id="2.40.30.10">
    <property type="entry name" value="Translation factors"/>
    <property type="match status" value="1"/>
</dbReference>
<organism evidence="2 3">
    <name type="scientific">Elsinoe australis</name>
    <dbReference type="NCBI Taxonomy" id="40998"/>
    <lineage>
        <taxon>Eukaryota</taxon>
        <taxon>Fungi</taxon>
        <taxon>Dikarya</taxon>
        <taxon>Ascomycota</taxon>
        <taxon>Pezizomycotina</taxon>
        <taxon>Dothideomycetes</taxon>
        <taxon>Dothideomycetidae</taxon>
        <taxon>Myriangiales</taxon>
        <taxon>Elsinoaceae</taxon>
        <taxon>Elsinoe</taxon>
    </lineage>
</organism>
<dbReference type="InterPro" id="IPR012349">
    <property type="entry name" value="Split_barrel_FMN-bd"/>
</dbReference>
<dbReference type="PANTHER" id="PTHR42815:SF2">
    <property type="entry name" value="FAD-BINDING, PUTATIVE (AFU_ORTHOLOGUE AFUA_6G07600)-RELATED"/>
    <property type="match status" value="1"/>
</dbReference>
<protein>
    <submittedName>
        <fullName evidence="2">Pyridoxamine 5'-phosphate oxidase-like protein 2</fullName>
    </submittedName>
</protein>
<dbReference type="Proteomes" id="UP000308133">
    <property type="component" value="Unassembled WGS sequence"/>
</dbReference>
<dbReference type="SUPFAM" id="SSF63380">
    <property type="entry name" value="Riboflavin synthase domain-like"/>
    <property type="match status" value="1"/>
</dbReference>
<dbReference type="PROSITE" id="PS51384">
    <property type="entry name" value="FAD_FR"/>
    <property type="match status" value="1"/>
</dbReference>
<gene>
    <name evidence="2" type="ORF">C1H76_1183</name>
</gene>
<dbReference type="GO" id="GO:0016491">
    <property type="term" value="F:oxidoreductase activity"/>
    <property type="evidence" value="ECO:0007669"/>
    <property type="project" value="InterPro"/>
</dbReference>
<accession>A0A4U7B9P2</accession>
<dbReference type="AlphaFoldDB" id="A0A4U7B9P2"/>